<name>A0ABZ3HB77_9BACT</name>
<dbReference type="Proteomes" id="UP001447842">
    <property type="component" value="Chromosome"/>
</dbReference>
<dbReference type="PANTHER" id="PTHR35038:SF8">
    <property type="entry name" value="C-TYPE POLYHEME CYTOCHROME OMCC"/>
    <property type="match status" value="1"/>
</dbReference>
<evidence type="ECO:0000313" key="4">
    <source>
        <dbReference type="Proteomes" id="UP001447842"/>
    </source>
</evidence>
<feature type="chain" id="PRO_5046135448" evidence="2">
    <location>
        <begin position="23"/>
        <end position="781"/>
    </location>
</feature>
<dbReference type="RefSeq" id="WP_345973027.1">
    <property type="nucleotide sequence ID" value="NZ_CP147920.1"/>
</dbReference>
<evidence type="ECO:0000256" key="2">
    <source>
        <dbReference type="SAM" id="SignalP"/>
    </source>
</evidence>
<dbReference type="PANTHER" id="PTHR35038">
    <property type="entry name" value="DISSIMILATORY SULFITE REDUCTASE SIRA"/>
    <property type="match status" value="1"/>
</dbReference>
<dbReference type="SUPFAM" id="SSF48695">
    <property type="entry name" value="Multiheme cytochromes"/>
    <property type="match status" value="2"/>
</dbReference>
<evidence type="ECO:0000313" key="3">
    <source>
        <dbReference type="EMBL" id="XAU15612.1"/>
    </source>
</evidence>
<dbReference type="InterPro" id="IPR051829">
    <property type="entry name" value="Multiheme_Cytochr_ET"/>
</dbReference>
<accession>A0ABZ3HB77</accession>
<evidence type="ECO:0000256" key="1">
    <source>
        <dbReference type="ARBA" id="ARBA00022729"/>
    </source>
</evidence>
<protein>
    <submittedName>
        <fullName evidence="3">Uncharacterized protein</fullName>
    </submittedName>
</protein>
<keyword evidence="1 2" id="KW-0732">Signal</keyword>
<feature type="signal peptide" evidence="2">
    <location>
        <begin position="1"/>
        <end position="22"/>
    </location>
</feature>
<reference evidence="3 4" key="1">
    <citation type="submission" date="2024-03" db="EMBL/GenBank/DDBJ databases">
        <title>Sulfurimonas sp. HSL3-1.</title>
        <authorList>
            <person name="Wang S."/>
        </authorList>
    </citation>
    <scope>NUCLEOTIDE SEQUENCE [LARGE SCALE GENOMIC DNA]</scope>
    <source>
        <strain evidence="3 4">HSL3-1</strain>
    </source>
</reference>
<organism evidence="3 4">
    <name type="scientific">Sulfurimonas diazotrophicus</name>
    <dbReference type="NCBI Taxonomy" id="3131939"/>
    <lineage>
        <taxon>Bacteria</taxon>
        <taxon>Pseudomonadati</taxon>
        <taxon>Campylobacterota</taxon>
        <taxon>Epsilonproteobacteria</taxon>
        <taxon>Campylobacterales</taxon>
        <taxon>Sulfurimonadaceae</taxon>
        <taxon>Sulfurimonas</taxon>
    </lineage>
</organism>
<gene>
    <name evidence="3" type="ORF">WCY31_02670</name>
</gene>
<keyword evidence="4" id="KW-1185">Reference proteome</keyword>
<dbReference type="Gene3D" id="1.10.1130.10">
    <property type="entry name" value="Flavocytochrome C3, Chain A"/>
    <property type="match status" value="1"/>
</dbReference>
<dbReference type="InterPro" id="IPR036280">
    <property type="entry name" value="Multihaem_cyt_sf"/>
</dbReference>
<dbReference type="EMBL" id="CP147920">
    <property type="protein sequence ID" value="XAU15612.1"/>
    <property type="molecule type" value="Genomic_DNA"/>
</dbReference>
<sequence length="781" mass="87853">MMTAALLLGTAALAYNAQPPFAQDRLIPTTIEQYGKKVDAFNPFRKYNVFINYELGMHCAGFDESYCCIIPPYNSIQAQGVITGKDGKSPYFIRKDNEIQLYYYVDDNSYSEGNKMRYWGVKKDVNGNGRTDDNNDNLPNYVWKHLYIYEDTQGTIPKGATKADRKYLGLDMPIKTDHGPTNKPLYGGYLDFADEHGDNVVMTETLIPELQDVKLKLSAEYTWDALGLPLTAFTDTERKGTIRGVDDRTFQPYQVSKVRVHDKHGKAILDDEKRIYEFMGTNPIDIPNCQVCHSRQGVAAVKSREEGVWQSDTEYEYWIGYHPDVTEYMARLAEGLINILALHDKHHGTDFLRDFKTDTPNFRLGTVSSVNCTDCHGDNISGNLKTPRDGVTSYKVMKAKPLAEAVHGFHMKAAPVPDGADRPANCQVCHPTHGQDKSMNDADMLFRLTDAYGHNMVKNKDLRIAGGGCYNGRDAHTNQDVKPPFFLNSVGRYYLEEVSMKDEKGKKVEKMRGLYCTHCHNTLSQELYAYDAIKDPKYQSGKTLRNRDLKTVVSALAGGSMKKFAAMADPKVAETEAYYTEHEGAVLSTLKGAKKDGSPILGEWDDPKGKAVGYDAVSGGSDWWLASGEPHCADCHAAPFVEDEGGDYFPMDQNKKYALYRHSKGHGKLSCQSCHESTHGLYPTRFDGTRSIDQTTHDQAMQYSPDGKYAGPVTCSACHTVNKEGVPTSLAGTEYEHDYWASVTLMHFMRQKNFDMLLPIDELLQRYPYKRSKQIVEESWK</sequence>
<proteinExistence type="predicted"/>